<protein>
    <recommendedName>
        <fullName evidence="1">TonB C-terminal domain-containing protein</fullName>
    </recommendedName>
</protein>
<dbReference type="Gene3D" id="3.30.2420.10">
    <property type="entry name" value="TonB"/>
    <property type="match status" value="1"/>
</dbReference>
<dbReference type="AlphaFoldDB" id="A0A3S0KY34"/>
<comment type="caution">
    <text evidence="2">The sequence shown here is derived from an EMBL/GenBank/DDBJ whole genome shotgun (WGS) entry which is preliminary data.</text>
</comment>
<dbReference type="GO" id="GO:0055085">
    <property type="term" value="P:transmembrane transport"/>
    <property type="evidence" value="ECO:0007669"/>
    <property type="project" value="InterPro"/>
</dbReference>
<dbReference type="PROSITE" id="PS51257">
    <property type="entry name" value="PROKAR_LIPOPROTEIN"/>
    <property type="match status" value="1"/>
</dbReference>
<keyword evidence="3" id="KW-1185">Reference proteome</keyword>
<evidence type="ECO:0000259" key="1">
    <source>
        <dbReference type="Pfam" id="PF03544"/>
    </source>
</evidence>
<dbReference type="InterPro" id="IPR037682">
    <property type="entry name" value="TonB_C"/>
</dbReference>
<dbReference type="RefSeq" id="WP_126523093.1">
    <property type="nucleotide sequence ID" value="NZ_RXNU01000017.1"/>
</dbReference>
<reference evidence="2 3" key="1">
    <citation type="submission" date="2018-12" db="EMBL/GenBank/DDBJ databases">
        <authorList>
            <person name="Yu L."/>
        </authorList>
    </citation>
    <scope>NUCLEOTIDE SEQUENCE [LARGE SCALE GENOMIC DNA]</scope>
    <source>
        <strain evidence="2 3">HAW-EB2</strain>
    </source>
</reference>
<evidence type="ECO:0000313" key="2">
    <source>
        <dbReference type="EMBL" id="RTR36929.1"/>
    </source>
</evidence>
<dbReference type="EMBL" id="RXNU01000017">
    <property type="protein sequence ID" value="RTR36929.1"/>
    <property type="molecule type" value="Genomic_DNA"/>
</dbReference>
<dbReference type="Pfam" id="PF03544">
    <property type="entry name" value="TonB_C"/>
    <property type="match status" value="1"/>
</dbReference>
<evidence type="ECO:0000313" key="3">
    <source>
        <dbReference type="Proteomes" id="UP000267448"/>
    </source>
</evidence>
<organism evidence="2 3">
    <name type="scientific">Shewanella canadensis</name>
    <dbReference type="NCBI Taxonomy" id="271096"/>
    <lineage>
        <taxon>Bacteria</taxon>
        <taxon>Pseudomonadati</taxon>
        <taxon>Pseudomonadota</taxon>
        <taxon>Gammaproteobacteria</taxon>
        <taxon>Alteromonadales</taxon>
        <taxon>Shewanellaceae</taxon>
        <taxon>Shewanella</taxon>
    </lineage>
</organism>
<accession>A0A3S0KY34</accession>
<gene>
    <name evidence="2" type="ORF">EKG38_21760</name>
</gene>
<feature type="domain" description="TonB C-terminal" evidence="1">
    <location>
        <begin position="48"/>
        <end position="121"/>
    </location>
</feature>
<sequence length="158" mass="17893">MNRYILGIVGTLALVGCKTTPTEQYQDLQLTEAELLSEKWEKLERFPPLYPIEDARAGKEGCASVEYVITQGYEIRDIKVVSSTSKHFAKQAKLNVKKWKWSELSKGIVQEPIKTNTQFQFCLETGDGHCSEKDSFENSQCSGEDVIYSIGYRVKRSG</sequence>
<dbReference type="SUPFAM" id="SSF74653">
    <property type="entry name" value="TolA/TonB C-terminal domain"/>
    <property type="match status" value="1"/>
</dbReference>
<dbReference type="OrthoDB" id="6335014at2"/>
<proteinExistence type="predicted"/>
<dbReference type="Proteomes" id="UP000267448">
    <property type="component" value="Unassembled WGS sequence"/>
</dbReference>
<name>A0A3S0KY34_9GAMM</name>